<dbReference type="AlphaFoldDB" id="A0A8T0I5I1"/>
<evidence type="ECO:0000256" key="2">
    <source>
        <dbReference type="SAM" id="Phobius"/>
    </source>
</evidence>
<keyword evidence="4" id="KW-1185">Reference proteome</keyword>
<accession>A0A8T0I5I1</accession>
<evidence type="ECO:0000313" key="3">
    <source>
        <dbReference type="EMBL" id="KAG0577798.1"/>
    </source>
</evidence>
<dbReference type="Proteomes" id="UP000822688">
    <property type="component" value="Chromosome 5"/>
</dbReference>
<reference evidence="3" key="1">
    <citation type="submission" date="2020-06" db="EMBL/GenBank/DDBJ databases">
        <title>WGS assembly of Ceratodon purpureus strain R40.</title>
        <authorList>
            <person name="Carey S.B."/>
            <person name="Jenkins J."/>
            <person name="Shu S."/>
            <person name="Lovell J.T."/>
            <person name="Sreedasyam A."/>
            <person name="Maumus F."/>
            <person name="Tiley G.P."/>
            <person name="Fernandez-Pozo N."/>
            <person name="Barry K."/>
            <person name="Chen C."/>
            <person name="Wang M."/>
            <person name="Lipzen A."/>
            <person name="Daum C."/>
            <person name="Saski C.A."/>
            <person name="Payton A.C."/>
            <person name="Mcbreen J.C."/>
            <person name="Conrad R.E."/>
            <person name="Kollar L.M."/>
            <person name="Olsson S."/>
            <person name="Huttunen S."/>
            <person name="Landis J.B."/>
            <person name="Wickett N.J."/>
            <person name="Johnson M.G."/>
            <person name="Rensing S.A."/>
            <person name="Grimwood J."/>
            <person name="Schmutz J."/>
            <person name="Mcdaniel S.F."/>
        </authorList>
    </citation>
    <scope>NUCLEOTIDE SEQUENCE</scope>
    <source>
        <strain evidence="3">R40</strain>
    </source>
</reference>
<keyword evidence="2" id="KW-1133">Transmembrane helix</keyword>
<organism evidence="3 4">
    <name type="scientific">Ceratodon purpureus</name>
    <name type="common">Fire moss</name>
    <name type="synonym">Dicranum purpureum</name>
    <dbReference type="NCBI Taxonomy" id="3225"/>
    <lineage>
        <taxon>Eukaryota</taxon>
        <taxon>Viridiplantae</taxon>
        <taxon>Streptophyta</taxon>
        <taxon>Embryophyta</taxon>
        <taxon>Bryophyta</taxon>
        <taxon>Bryophytina</taxon>
        <taxon>Bryopsida</taxon>
        <taxon>Dicranidae</taxon>
        <taxon>Pseudoditrichales</taxon>
        <taxon>Ditrichaceae</taxon>
        <taxon>Ceratodon</taxon>
    </lineage>
</organism>
<feature type="compositionally biased region" description="Basic and acidic residues" evidence="1">
    <location>
        <begin position="56"/>
        <end position="65"/>
    </location>
</feature>
<gene>
    <name evidence="3" type="ORF">KC19_5G182800</name>
</gene>
<dbReference type="OrthoDB" id="10409477at2759"/>
<sequence>MSASMAYRDNNGHGQDGGENTEHSGHRPGTVRRAIAKVKNSTGLSHDSKASYVDYQDDRPHPHPKVEDMVNTVGFSLIQEIMQYLKGPDGEEAMETIFNTQSRVAARLALTDDARRATRIAAQEATSGTYDGVERKTQEFYSKIPPSLVTAGSVLLGSYVVLLSVGVLFSLWRFALFGLQ</sequence>
<evidence type="ECO:0000256" key="1">
    <source>
        <dbReference type="SAM" id="MobiDB-lite"/>
    </source>
</evidence>
<name>A0A8T0I5I1_CERPU</name>
<dbReference type="EMBL" id="CM026425">
    <property type="protein sequence ID" value="KAG0577798.1"/>
    <property type="molecule type" value="Genomic_DNA"/>
</dbReference>
<evidence type="ECO:0000313" key="4">
    <source>
        <dbReference type="Proteomes" id="UP000822688"/>
    </source>
</evidence>
<comment type="caution">
    <text evidence="3">The sequence shown here is derived from an EMBL/GenBank/DDBJ whole genome shotgun (WGS) entry which is preliminary data.</text>
</comment>
<protein>
    <submittedName>
        <fullName evidence="3">Uncharacterized protein</fullName>
    </submittedName>
</protein>
<feature type="region of interest" description="Disordered" evidence="1">
    <location>
        <begin position="1"/>
        <end position="65"/>
    </location>
</feature>
<keyword evidence="2" id="KW-0812">Transmembrane</keyword>
<proteinExistence type="predicted"/>
<feature type="transmembrane region" description="Helical" evidence="2">
    <location>
        <begin position="148"/>
        <end position="172"/>
    </location>
</feature>
<keyword evidence="2" id="KW-0472">Membrane</keyword>